<name>A0A5E4MN33_9HEMI</name>
<organism evidence="1 2">
    <name type="scientific">Cinara cedri</name>
    <dbReference type="NCBI Taxonomy" id="506608"/>
    <lineage>
        <taxon>Eukaryota</taxon>
        <taxon>Metazoa</taxon>
        <taxon>Ecdysozoa</taxon>
        <taxon>Arthropoda</taxon>
        <taxon>Hexapoda</taxon>
        <taxon>Insecta</taxon>
        <taxon>Pterygota</taxon>
        <taxon>Neoptera</taxon>
        <taxon>Paraneoptera</taxon>
        <taxon>Hemiptera</taxon>
        <taxon>Sternorrhyncha</taxon>
        <taxon>Aphidomorpha</taxon>
        <taxon>Aphidoidea</taxon>
        <taxon>Aphididae</taxon>
        <taxon>Lachninae</taxon>
        <taxon>Cinara</taxon>
    </lineage>
</organism>
<accession>A0A5E4MN33</accession>
<evidence type="ECO:0000313" key="2">
    <source>
        <dbReference type="Proteomes" id="UP000325440"/>
    </source>
</evidence>
<dbReference type="EMBL" id="CABPRJ010000959">
    <property type="protein sequence ID" value="VVC32831.1"/>
    <property type="molecule type" value="Genomic_DNA"/>
</dbReference>
<protein>
    <submittedName>
        <fullName evidence="1">Uncharacterized protein</fullName>
    </submittedName>
</protein>
<keyword evidence="2" id="KW-1185">Reference proteome</keyword>
<dbReference type="AlphaFoldDB" id="A0A5E4MN33"/>
<gene>
    <name evidence="1" type="ORF">CINCED_3A022075</name>
</gene>
<evidence type="ECO:0000313" key="1">
    <source>
        <dbReference type="EMBL" id="VVC32831.1"/>
    </source>
</evidence>
<sequence>MEISATKVNDGAETGKVQDIHQFFVSLVEFGFIDMSVSAISDSYITINSMRKYIVGMKAKEKNYQFNINLVRRTEQVPKIINYKTYENAQNKSLNVLKRPSTIL</sequence>
<dbReference type="Proteomes" id="UP000325440">
    <property type="component" value="Unassembled WGS sequence"/>
</dbReference>
<proteinExistence type="predicted"/>
<reference evidence="1 2" key="1">
    <citation type="submission" date="2019-08" db="EMBL/GenBank/DDBJ databases">
        <authorList>
            <person name="Alioto T."/>
            <person name="Alioto T."/>
            <person name="Gomez Garrido J."/>
        </authorList>
    </citation>
    <scope>NUCLEOTIDE SEQUENCE [LARGE SCALE GENOMIC DNA]</scope>
</reference>